<dbReference type="Proteomes" id="UP000030764">
    <property type="component" value="Unassembled WGS sequence"/>
</dbReference>
<dbReference type="Pfam" id="PF23003">
    <property type="entry name" value="Fn1_2"/>
    <property type="match status" value="2"/>
</dbReference>
<feature type="region of interest" description="Disordered" evidence="1">
    <location>
        <begin position="266"/>
        <end position="300"/>
    </location>
</feature>
<name>A0A085LTD4_9BILA</name>
<protein>
    <recommendedName>
        <fullName evidence="3">Abnormal cell migration protein 18-like fibronectin type I domain-containing protein</fullName>
    </recommendedName>
</protein>
<evidence type="ECO:0000313" key="5">
    <source>
        <dbReference type="Proteomes" id="UP000030764"/>
    </source>
</evidence>
<dbReference type="EMBL" id="KL363299">
    <property type="protein sequence ID" value="KFD48230.1"/>
    <property type="molecule type" value="Genomic_DNA"/>
</dbReference>
<accession>A0A085LTD4</accession>
<gene>
    <name evidence="4" type="ORF">M513_10873</name>
</gene>
<sequence length="666" mass="75410">MQFNWMFFLLLLYGIHVCLGATIPNLQDECKDGREEVNGTIWYKCVNRRYREVGCYFLDQKFLYNTTINDGSAEYMCNVTAANKTVVSITACLLSGFRLELGRGFPKENFYYTCAVRNMTVYHRITACADDEGSVIPFGSAFSTEHFLLQCMRIKEHDVYVRVMACAVGTNPVYFGQNSTDDQFWYSCSENGEEVVKEIKGCFHQNTRYQPGGTYMKDAVSHVCRLPVPSRWVRRNRKQKMISNYGYTLPPVHHFVETEGKEGLTAASDRNLLAPNDTSSNRTGVYYPGSGLPSDNPSIRGTEHLRPYPSKDCDRYLLQPLPVPKQDAETQTPRNGVNQHGCRNPDDPSYNLIVESPGSRETINGIREPITKQGLESQTSWSGYNERDNTGYLKIVESPNSVSSNTIFHETVLKKPCRYGNFGNMDYNAIYDSNNLVQYQQTSTPSTPNADRKCKLPNIEKENYPLPNKVVDSILTKYSIRSPTPCYSLQGLCARLNELPSGFPEQPHCPVILAGKTYRFLPGFGLRFKGEMLLCEIDTKGNAELFTYGTVDCHKEPKADWNVVQVVKASTSKNLVKPSNPKPCNSLEDPCVQYHEIPLELHEEPHCQVMVFGKEYRFNPGFGMRFKGELFLCVKSSTGMVSLFTYRTADCSREPNGDWKVLKVVV</sequence>
<feature type="domain" description="Abnormal cell migration protein 18-like fibronectin type I" evidence="3">
    <location>
        <begin position="169"/>
        <end position="225"/>
    </location>
</feature>
<reference evidence="4 5" key="1">
    <citation type="journal article" date="2014" name="Nat. Genet.">
        <title>Genome and transcriptome of the porcine whipworm Trichuris suis.</title>
        <authorList>
            <person name="Jex A.R."/>
            <person name="Nejsum P."/>
            <person name="Schwarz E.M."/>
            <person name="Hu L."/>
            <person name="Young N.D."/>
            <person name="Hall R.S."/>
            <person name="Korhonen P.K."/>
            <person name="Liao S."/>
            <person name="Thamsborg S."/>
            <person name="Xia J."/>
            <person name="Xu P."/>
            <person name="Wang S."/>
            <person name="Scheerlinck J.P."/>
            <person name="Hofmann A."/>
            <person name="Sternberg P.W."/>
            <person name="Wang J."/>
            <person name="Gasser R.B."/>
        </authorList>
    </citation>
    <scope>NUCLEOTIDE SEQUENCE [LARGE SCALE GENOMIC DNA]</scope>
    <source>
        <strain evidence="4">DCEP-RM93M</strain>
    </source>
</reference>
<feature type="region of interest" description="Disordered" evidence="1">
    <location>
        <begin position="323"/>
        <end position="350"/>
    </location>
</feature>
<feature type="signal peptide" evidence="2">
    <location>
        <begin position="1"/>
        <end position="20"/>
    </location>
</feature>
<evidence type="ECO:0000259" key="3">
    <source>
        <dbReference type="Pfam" id="PF23003"/>
    </source>
</evidence>
<evidence type="ECO:0000256" key="1">
    <source>
        <dbReference type="SAM" id="MobiDB-lite"/>
    </source>
</evidence>
<evidence type="ECO:0000256" key="2">
    <source>
        <dbReference type="SAM" id="SignalP"/>
    </source>
</evidence>
<keyword evidence="5" id="KW-1185">Reference proteome</keyword>
<organism evidence="4 5">
    <name type="scientific">Trichuris suis</name>
    <name type="common">pig whipworm</name>
    <dbReference type="NCBI Taxonomy" id="68888"/>
    <lineage>
        <taxon>Eukaryota</taxon>
        <taxon>Metazoa</taxon>
        <taxon>Ecdysozoa</taxon>
        <taxon>Nematoda</taxon>
        <taxon>Enoplea</taxon>
        <taxon>Dorylaimia</taxon>
        <taxon>Trichinellida</taxon>
        <taxon>Trichuridae</taxon>
        <taxon>Trichuris</taxon>
    </lineage>
</organism>
<dbReference type="AlphaFoldDB" id="A0A085LTD4"/>
<proteinExistence type="predicted"/>
<keyword evidence="2" id="KW-0732">Signal</keyword>
<feature type="compositionally biased region" description="Polar residues" evidence="1">
    <location>
        <begin position="329"/>
        <end position="338"/>
    </location>
</feature>
<evidence type="ECO:0000313" key="4">
    <source>
        <dbReference type="EMBL" id="KFD48230.1"/>
    </source>
</evidence>
<feature type="domain" description="Abnormal cell migration protein 18-like fibronectin type I" evidence="3">
    <location>
        <begin position="90"/>
        <end position="156"/>
    </location>
</feature>
<dbReference type="InterPro" id="IPR055119">
    <property type="entry name" value="Mig18_Fn1"/>
</dbReference>
<feature type="non-terminal residue" evidence="4">
    <location>
        <position position="666"/>
    </location>
</feature>
<feature type="chain" id="PRO_5001794836" description="Abnormal cell migration protein 18-like fibronectin type I domain-containing protein" evidence="2">
    <location>
        <begin position="21"/>
        <end position="666"/>
    </location>
</feature>